<dbReference type="SUPFAM" id="SSF52833">
    <property type="entry name" value="Thioredoxin-like"/>
    <property type="match status" value="1"/>
</dbReference>
<dbReference type="PANTHER" id="PTHR42852:SF6">
    <property type="entry name" value="THIOL:DISULFIDE INTERCHANGE PROTEIN DSBE"/>
    <property type="match status" value="1"/>
</dbReference>
<keyword evidence="4" id="KW-0676">Redox-active center</keyword>
<evidence type="ECO:0000256" key="2">
    <source>
        <dbReference type="ARBA" id="ARBA00022748"/>
    </source>
</evidence>
<reference evidence="7" key="1">
    <citation type="submission" date="2022-12" db="EMBL/GenBank/DDBJ databases">
        <title>Genome sequence of HCMS5-2.</title>
        <authorList>
            <person name="Woo H."/>
        </authorList>
    </citation>
    <scope>NUCLEOTIDE SEQUENCE</scope>
    <source>
        <strain evidence="7">HCMS5-2</strain>
    </source>
</reference>
<dbReference type="RefSeq" id="WP_269426618.1">
    <property type="nucleotide sequence ID" value="NZ_JAPWGM010000002.1"/>
</dbReference>
<feature type="signal peptide" evidence="5">
    <location>
        <begin position="1"/>
        <end position="39"/>
    </location>
</feature>
<keyword evidence="8" id="KW-1185">Reference proteome</keyword>
<dbReference type="InterPro" id="IPR013766">
    <property type="entry name" value="Thioredoxin_domain"/>
</dbReference>
<dbReference type="EMBL" id="JAPWGM010000002">
    <property type="protein sequence ID" value="MCZ4243538.1"/>
    <property type="molecule type" value="Genomic_DNA"/>
</dbReference>
<feature type="domain" description="Thioredoxin" evidence="6">
    <location>
        <begin position="49"/>
        <end position="199"/>
    </location>
</feature>
<sequence length="203" mass="22700">MRKISNFIARASLCPKKSIINLMAGMVLLFMAFNLNANAQDSGKDKSTFKIGDRLPDLLFHKVLNYKDSTVRLSAFKGKVILLDFWATWCGSCINGFPHADALQKKYGKNLQVLMINPSGRDTPAKVEAFLTQQKKELPGFSIPLIIGDSTLKVLFPVQVIPHYIWLGADRRIKAITEQEEVTTANIERLVAGLSINLPLKQR</sequence>
<dbReference type="PANTHER" id="PTHR42852">
    <property type="entry name" value="THIOL:DISULFIDE INTERCHANGE PROTEIN DSBE"/>
    <property type="match status" value="1"/>
</dbReference>
<gene>
    <name evidence="7" type="ORF">O0955_05915</name>
</gene>
<dbReference type="InterPro" id="IPR050553">
    <property type="entry name" value="Thioredoxin_ResA/DsbE_sf"/>
</dbReference>
<dbReference type="PROSITE" id="PS51352">
    <property type="entry name" value="THIOREDOXIN_2"/>
    <property type="match status" value="1"/>
</dbReference>
<comment type="subcellular location">
    <subcellularLocation>
        <location evidence="1">Cell envelope</location>
    </subcellularLocation>
</comment>
<evidence type="ECO:0000256" key="5">
    <source>
        <dbReference type="SAM" id="SignalP"/>
    </source>
</evidence>
<evidence type="ECO:0000259" key="6">
    <source>
        <dbReference type="PROSITE" id="PS51352"/>
    </source>
</evidence>
<dbReference type="CDD" id="cd02966">
    <property type="entry name" value="TlpA_like_family"/>
    <property type="match status" value="1"/>
</dbReference>
<dbReference type="InterPro" id="IPR013740">
    <property type="entry name" value="Redoxin"/>
</dbReference>
<dbReference type="Pfam" id="PF08534">
    <property type="entry name" value="Redoxin"/>
    <property type="match status" value="1"/>
</dbReference>
<proteinExistence type="predicted"/>
<dbReference type="Proteomes" id="UP001144347">
    <property type="component" value="Unassembled WGS sequence"/>
</dbReference>
<evidence type="ECO:0000313" key="8">
    <source>
        <dbReference type="Proteomes" id="UP001144347"/>
    </source>
</evidence>
<accession>A0ABT4L6J8</accession>
<dbReference type="Gene3D" id="3.40.30.10">
    <property type="entry name" value="Glutaredoxin"/>
    <property type="match status" value="1"/>
</dbReference>
<organism evidence="7 8">
    <name type="scientific">Pedobacter punctiformis</name>
    <dbReference type="NCBI Taxonomy" id="3004097"/>
    <lineage>
        <taxon>Bacteria</taxon>
        <taxon>Pseudomonadati</taxon>
        <taxon>Bacteroidota</taxon>
        <taxon>Sphingobacteriia</taxon>
        <taxon>Sphingobacteriales</taxon>
        <taxon>Sphingobacteriaceae</taxon>
        <taxon>Pedobacter</taxon>
    </lineage>
</organism>
<evidence type="ECO:0000256" key="4">
    <source>
        <dbReference type="ARBA" id="ARBA00023284"/>
    </source>
</evidence>
<comment type="caution">
    <text evidence="7">The sequence shown here is derived from an EMBL/GenBank/DDBJ whole genome shotgun (WGS) entry which is preliminary data.</text>
</comment>
<evidence type="ECO:0000256" key="1">
    <source>
        <dbReference type="ARBA" id="ARBA00004196"/>
    </source>
</evidence>
<keyword evidence="5" id="KW-0732">Signal</keyword>
<feature type="chain" id="PRO_5046822033" evidence="5">
    <location>
        <begin position="40"/>
        <end position="203"/>
    </location>
</feature>
<keyword evidence="2" id="KW-0201">Cytochrome c-type biogenesis</keyword>
<protein>
    <submittedName>
        <fullName evidence="7">TlpA disulfide reductase family protein</fullName>
    </submittedName>
</protein>
<keyword evidence="3" id="KW-1015">Disulfide bond</keyword>
<name>A0ABT4L6J8_9SPHI</name>
<dbReference type="InterPro" id="IPR036249">
    <property type="entry name" value="Thioredoxin-like_sf"/>
</dbReference>
<evidence type="ECO:0000256" key="3">
    <source>
        <dbReference type="ARBA" id="ARBA00023157"/>
    </source>
</evidence>
<evidence type="ECO:0000313" key="7">
    <source>
        <dbReference type="EMBL" id="MCZ4243538.1"/>
    </source>
</evidence>